<reference evidence="3 4" key="1">
    <citation type="journal article" date="2018" name="PLoS Genet.">
        <title>Population sequencing reveals clonal diversity and ancestral inbreeding in the grapevine cultivar Chardonnay.</title>
        <authorList>
            <person name="Roach M.J."/>
            <person name="Johnson D.L."/>
            <person name="Bohlmann J."/>
            <person name="van Vuuren H.J."/>
            <person name="Jones S.J."/>
            <person name="Pretorius I.S."/>
            <person name="Schmidt S.A."/>
            <person name="Borneman A.R."/>
        </authorList>
    </citation>
    <scope>NUCLEOTIDE SEQUENCE [LARGE SCALE GENOMIC DNA]</scope>
    <source>
        <strain evidence="4">cv. Chardonnay</strain>
        <tissue evidence="3">Leaf</tissue>
    </source>
</reference>
<protein>
    <submittedName>
        <fullName evidence="3">Dipeptidyl aminopeptidase BI</fullName>
    </submittedName>
</protein>
<keyword evidence="3" id="KW-0031">Aminopeptidase</keyword>
<dbReference type="InterPro" id="IPR051543">
    <property type="entry name" value="Serine_Peptidase_S9A"/>
</dbReference>
<keyword evidence="3" id="KW-0378">Hydrolase</keyword>
<evidence type="ECO:0000256" key="1">
    <source>
        <dbReference type="ARBA" id="ARBA00005228"/>
    </source>
</evidence>
<gene>
    <name evidence="3" type="primary">dapb1_4</name>
    <name evidence="3" type="ORF">CK203_075461</name>
</gene>
<dbReference type="Proteomes" id="UP000288805">
    <property type="component" value="Unassembled WGS sequence"/>
</dbReference>
<proteinExistence type="inferred from homology"/>
<dbReference type="PANTHER" id="PTHR11757:SF19">
    <property type="entry name" value="PROLYL ENDOPEPTIDASE-LIKE"/>
    <property type="match status" value="1"/>
</dbReference>
<dbReference type="SUPFAM" id="SSF50993">
    <property type="entry name" value="Peptidase/esterase 'gauge' domain"/>
    <property type="match status" value="1"/>
</dbReference>
<dbReference type="PANTHER" id="PTHR11757">
    <property type="entry name" value="PROTEASE FAMILY S9A OLIGOPEPTIDASE"/>
    <property type="match status" value="1"/>
</dbReference>
<dbReference type="EMBL" id="QGNW01001184">
    <property type="protein sequence ID" value="RVW51329.1"/>
    <property type="molecule type" value="Genomic_DNA"/>
</dbReference>
<dbReference type="AlphaFoldDB" id="A0A438EUF1"/>
<comment type="caution">
    <text evidence="3">The sequence shown here is derived from an EMBL/GenBank/DDBJ whole genome shotgun (WGS) entry which is preliminary data.</text>
</comment>
<sequence length="219" mass="25016">MLIDYSQAQIRWRAFSKHAREGLAIEAESQPHWIGYHKHVRLQQSYGGGKLKVGDSMVSTKHLEDQIYADMRGRIKEDDISAPVRRGAYYYYKRTLEGKEYVQHCRRLVSPVEALPSVYDTMPTGPDAPHEHVILDENTKAQEHAYYSIGAFKVSPNNKLVAYAEDTKGDEIYTVYIIDAETRTPVGKPLVRVTSDLEWAGNEALLYITMDEVLRPDKV</sequence>
<comment type="similarity">
    <text evidence="1">Belongs to the peptidase S9A family.</text>
</comment>
<dbReference type="InterPro" id="IPR023302">
    <property type="entry name" value="Pept_S9A_N"/>
</dbReference>
<dbReference type="GO" id="GO:0004177">
    <property type="term" value="F:aminopeptidase activity"/>
    <property type="evidence" value="ECO:0007669"/>
    <property type="project" value="UniProtKB-KW"/>
</dbReference>
<dbReference type="Gene3D" id="2.130.10.120">
    <property type="entry name" value="Prolyl oligopeptidase, N-terminal domain"/>
    <property type="match status" value="1"/>
</dbReference>
<feature type="domain" description="Peptidase S9A N-terminal" evidence="2">
    <location>
        <begin position="56"/>
        <end position="217"/>
    </location>
</feature>
<evidence type="ECO:0000259" key="2">
    <source>
        <dbReference type="Pfam" id="PF02897"/>
    </source>
</evidence>
<evidence type="ECO:0000313" key="4">
    <source>
        <dbReference type="Proteomes" id="UP000288805"/>
    </source>
</evidence>
<organism evidence="3 4">
    <name type="scientific">Vitis vinifera</name>
    <name type="common">Grape</name>
    <dbReference type="NCBI Taxonomy" id="29760"/>
    <lineage>
        <taxon>Eukaryota</taxon>
        <taxon>Viridiplantae</taxon>
        <taxon>Streptophyta</taxon>
        <taxon>Embryophyta</taxon>
        <taxon>Tracheophyta</taxon>
        <taxon>Spermatophyta</taxon>
        <taxon>Magnoliopsida</taxon>
        <taxon>eudicotyledons</taxon>
        <taxon>Gunneridae</taxon>
        <taxon>Pentapetalae</taxon>
        <taxon>rosids</taxon>
        <taxon>Vitales</taxon>
        <taxon>Vitaceae</taxon>
        <taxon>Viteae</taxon>
        <taxon>Vitis</taxon>
    </lineage>
</organism>
<dbReference type="Pfam" id="PF02897">
    <property type="entry name" value="Peptidase_S9_N"/>
    <property type="match status" value="1"/>
</dbReference>
<dbReference type="GO" id="GO:0004252">
    <property type="term" value="F:serine-type endopeptidase activity"/>
    <property type="evidence" value="ECO:0007669"/>
    <property type="project" value="InterPro"/>
</dbReference>
<accession>A0A438EUF1</accession>
<keyword evidence="3" id="KW-0645">Protease</keyword>
<name>A0A438EUF1_VITVI</name>
<evidence type="ECO:0000313" key="3">
    <source>
        <dbReference type="EMBL" id="RVW51329.1"/>
    </source>
</evidence>